<dbReference type="Gene3D" id="3.40.640.10">
    <property type="entry name" value="Type I PLP-dependent aspartate aminotransferase-like (Major domain)"/>
    <property type="match status" value="1"/>
</dbReference>
<dbReference type="CDD" id="cd06454">
    <property type="entry name" value="KBL_like"/>
    <property type="match status" value="1"/>
</dbReference>
<dbReference type="eggNOG" id="COG0156">
    <property type="taxonomic scope" value="Bacteria"/>
</dbReference>
<dbReference type="PANTHER" id="PTHR13693:SF3">
    <property type="entry name" value="LD36009P"/>
    <property type="match status" value="1"/>
</dbReference>
<dbReference type="InterPro" id="IPR001917">
    <property type="entry name" value="Aminotrans_II_pyridoxalP_BS"/>
</dbReference>
<dbReference type="NCBIfam" id="TIGR01825">
    <property type="entry name" value="gly_Cac_T_rel"/>
    <property type="match status" value="1"/>
</dbReference>
<proteinExistence type="inferred from homology"/>
<dbReference type="EMBL" id="JNFA01000025">
    <property type="protein sequence ID" value="KGL39945.1"/>
    <property type="molecule type" value="Genomic_DNA"/>
</dbReference>
<dbReference type="GO" id="GO:0030170">
    <property type="term" value="F:pyridoxal phosphate binding"/>
    <property type="evidence" value="ECO:0007669"/>
    <property type="project" value="InterPro"/>
</dbReference>
<comment type="caution">
    <text evidence="7">The sequence shown here is derived from an EMBL/GenBank/DDBJ whole genome shotgun (WGS) entry which is preliminary data.</text>
</comment>
<dbReference type="GO" id="GO:0016740">
    <property type="term" value="F:transferase activity"/>
    <property type="evidence" value="ECO:0007669"/>
    <property type="project" value="UniProtKB-KW"/>
</dbReference>
<evidence type="ECO:0000256" key="5">
    <source>
        <dbReference type="RuleBase" id="RU003693"/>
    </source>
</evidence>
<dbReference type="RefSeq" id="WP_036087209.1">
    <property type="nucleotide sequence ID" value="NZ_CBCSHQ010000013.1"/>
</dbReference>
<dbReference type="InterPro" id="IPR010962">
    <property type="entry name" value="AONS_Archaea/Firmicutes"/>
</dbReference>
<name>A0A099W764_9LIST</name>
<keyword evidence="7" id="KW-0436">Ligase</keyword>
<dbReference type="GeneID" id="58718241"/>
<dbReference type="InterPro" id="IPR015421">
    <property type="entry name" value="PyrdxlP-dep_Trfase_major"/>
</dbReference>
<dbReference type="FunFam" id="3.40.640.10:FF:000006">
    <property type="entry name" value="5-aminolevulinate synthase, mitochondrial"/>
    <property type="match status" value="1"/>
</dbReference>
<comment type="cofactor">
    <cofactor evidence="1 5">
        <name>pyridoxal 5'-phosphate</name>
        <dbReference type="ChEBI" id="CHEBI:597326"/>
    </cofactor>
</comment>
<dbReference type="OrthoDB" id="9807157at2"/>
<dbReference type="Gene3D" id="3.90.1150.10">
    <property type="entry name" value="Aspartate Aminotransferase, domain 1"/>
    <property type="match status" value="1"/>
</dbReference>
<dbReference type="InterPro" id="IPR015422">
    <property type="entry name" value="PyrdxlP-dep_Trfase_small"/>
</dbReference>
<evidence type="ECO:0000313" key="8">
    <source>
        <dbReference type="Proteomes" id="UP000029844"/>
    </source>
</evidence>
<dbReference type="Proteomes" id="UP000029844">
    <property type="component" value="Unassembled WGS sequence"/>
</dbReference>
<sequence>MTNKVLHAFLEPQLQALREQGLYNTIDTIEGPNGAIVKINGADLINLSSNNYLGFSNDARLKEKAIAATETYGVGAGAVRTINGTMTIHNELETKLAEFKHTEAAIAFQSGFNCNMGAISAIMTKNDAIISDELNHASIIDGCRLSGAKVLRAKHQDMDDLRRVAKEATESGSYEKIMYITDGVFSMDGDVAKIPEIVEIAEEFGLITYVDDAHGSGVMGGGAGTVKHFGLSDKIDLQMGTLSKAIGAVGGYVAGSQQLIDWLKVRARPFLFSTSLTPATAAACIEAIDIMEHDPERMTKLWDNGTYLKKGLADLGFDIGHSETPITPCIIGDENLTQQFSRRLLEEGVYAKSIVFPTVPKGTGRVRNMPTAAHTKEMLDEVLAIYEKVGKELNVIK</sequence>
<keyword evidence="8" id="KW-1185">Reference proteome</keyword>
<keyword evidence="3" id="KW-0808">Transferase</keyword>
<evidence type="ECO:0000256" key="2">
    <source>
        <dbReference type="ARBA" id="ARBA00011738"/>
    </source>
</evidence>
<accession>A0A099W764</accession>
<organism evidence="7 8">
    <name type="scientific">Listeria booriae</name>
    <dbReference type="NCBI Taxonomy" id="1552123"/>
    <lineage>
        <taxon>Bacteria</taxon>
        <taxon>Bacillati</taxon>
        <taxon>Bacillota</taxon>
        <taxon>Bacilli</taxon>
        <taxon>Bacillales</taxon>
        <taxon>Listeriaceae</taxon>
        <taxon>Listeria</taxon>
    </lineage>
</organism>
<dbReference type="SUPFAM" id="SSF53383">
    <property type="entry name" value="PLP-dependent transferases"/>
    <property type="match status" value="1"/>
</dbReference>
<dbReference type="GO" id="GO:0016874">
    <property type="term" value="F:ligase activity"/>
    <property type="evidence" value="ECO:0007669"/>
    <property type="project" value="UniProtKB-KW"/>
</dbReference>
<feature type="domain" description="Aminotransferase class I/classII large" evidence="6">
    <location>
        <begin position="43"/>
        <end position="383"/>
    </location>
</feature>
<evidence type="ECO:0000256" key="3">
    <source>
        <dbReference type="ARBA" id="ARBA00022679"/>
    </source>
</evidence>
<dbReference type="PROSITE" id="PS00599">
    <property type="entry name" value="AA_TRANSFER_CLASS_2"/>
    <property type="match status" value="1"/>
</dbReference>
<reference evidence="7 8" key="1">
    <citation type="submission" date="2014-05" db="EMBL/GenBank/DDBJ databases">
        <title>Novel Listeriaceae from food processing environments.</title>
        <authorList>
            <person name="den Bakker H.C."/>
        </authorList>
    </citation>
    <scope>NUCLEOTIDE SEQUENCE [LARGE SCALE GENOMIC DNA]</scope>
    <source>
        <strain evidence="7 8">FSL A5-0281</strain>
    </source>
</reference>
<comment type="subunit">
    <text evidence="2">Homodimer.</text>
</comment>
<dbReference type="NCBIfam" id="NF005394">
    <property type="entry name" value="PRK06939.1"/>
    <property type="match status" value="1"/>
</dbReference>
<dbReference type="AlphaFoldDB" id="A0A099W764"/>
<evidence type="ECO:0000256" key="1">
    <source>
        <dbReference type="ARBA" id="ARBA00001933"/>
    </source>
</evidence>
<gene>
    <name evidence="7" type="ORF">EP57_12870</name>
</gene>
<protein>
    <submittedName>
        <fullName evidence="7">2-amino-3-ketobutyrate CoA ligase</fullName>
    </submittedName>
</protein>
<dbReference type="InterPro" id="IPR050087">
    <property type="entry name" value="AON_synthase_class-II"/>
</dbReference>
<comment type="similarity">
    <text evidence="5">Belongs to the class-II pyridoxal-phosphate-dependent aminotransferase family.</text>
</comment>
<dbReference type="InterPro" id="IPR015424">
    <property type="entry name" value="PyrdxlP-dep_Trfase"/>
</dbReference>
<evidence type="ECO:0000256" key="4">
    <source>
        <dbReference type="ARBA" id="ARBA00022898"/>
    </source>
</evidence>
<dbReference type="Pfam" id="PF00155">
    <property type="entry name" value="Aminotran_1_2"/>
    <property type="match status" value="1"/>
</dbReference>
<dbReference type="InterPro" id="IPR004839">
    <property type="entry name" value="Aminotransferase_I/II_large"/>
</dbReference>
<keyword evidence="4 5" id="KW-0663">Pyridoxal phosphate</keyword>
<evidence type="ECO:0000259" key="6">
    <source>
        <dbReference type="Pfam" id="PF00155"/>
    </source>
</evidence>
<evidence type="ECO:0000313" key="7">
    <source>
        <dbReference type="EMBL" id="KGL39945.1"/>
    </source>
</evidence>
<dbReference type="PANTHER" id="PTHR13693">
    <property type="entry name" value="CLASS II AMINOTRANSFERASE/8-AMINO-7-OXONONANOATE SYNTHASE"/>
    <property type="match status" value="1"/>
</dbReference>
<dbReference type="STRING" id="1552123.EP57_12870"/>